<keyword evidence="2" id="KW-1185">Reference proteome</keyword>
<evidence type="ECO:0000313" key="3">
    <source>
        <dbReference type="RefSeq" id="XP_072845565.1"/>
    </source>
</evidence>
<evidence type="ECO:0000256" key="1">
    <source>
        <dbReference type="SAM" id="MobiDB-lite"/>
    </source>
</evidence>
<accession>A0ABM5FJI0</accession>
<dbReference type="GeneID" id="110077875"/>
<dbReference type="PANTHER" id="PTHR48465:SF1">
    <property type="entry name" value="PROTEIN SSUH2 HOMOLOG"/>
    <property type="match status" value="1"/>
</dbReference>
<gene>
    <name evidence="3" type="primary">LOC110077875</name>
</gene>
<name>A0ABM5FJI0_9SAUR</name>
<sequence>MGCLPWLMSPTYPACSLIVWKYDLTLKTFLPPRDKKCTCYGSDGLPSSRIAQDPPSHSFPFEAASAPPYELMESISAEEKEGTEDSENTSLAESSHLLPKDEHKELPPHLRDWNILFVSEQDVKEAFLQYAASKCCYRRAVAKQMEIRNLTPLNTYRYRLETFTETRETYLASELYNGGFVDSSAVATPPAPWDIVVDPPPLFTDCEMRLPIPHSYSLENCPNCKGRGAIMCQSCEGTGKKKCSACGGTGTNTLEDSNICSWCAGTGKNRCFSCRSNGWLKCYRCNGSGALLFHTELAITWKNNILEHVVDKNSGLPNYLLHEATGKEIVCDENLSVFPIVDFPELSIEDYSLACIEQHKMQFASGNIHHILMQKQTIELVPLTKAEYEWKGKLRSFYVFGKENKVYTKDYPAKFCCSIM</sequence>
<reference evidence="3" key="2">
    <citation type="submission" date="2025-08" db="UniProtKB">
        <authorList>
            <consortium name="RefSeq"/>
        </authorList>
    </citation>
    <scope>IDENTIFICATION</scope>
</reference>
<dbReference type="InterPro" id="IPR052789">
    <property type="entry name" value="SSUH2_homolog"/>
</dbReference>
<dbReference type="PANTHER" id="PTHR48465">
    <property type="entry name" value="PROTEIN SSUH2 HOMOLOG"/>
    <property type="match status" value="1"/>
</dbReference>
<organism evidence="2 3">
    <name type="scientific">Pogona vitticeps</name>
    <name type="common">central bearded dragon</name>
    <dbReference type="NCBI Taxonomy" id="103695"/>
    <lineage>
        <taxon>Eukaryota</taxon>
        <taxon>Metazoa</taxon>
        <taxon>Chordata</taxon>
        <taxon>Craniata</taxon>
        <taxon>Vertebrata</taxon>
        <taxon>Euteleostomi</taxon>
        <taxon>Lepidosauria</taxon>
        <taxon>Squamata</taxon>
        <taxon>Bifurcata</taxon>
        <taxon>Unidentata</taxon>
        <taxon>Episquamata</taxon>
        <taxon>Toxicofera</taxon>
        <taxon>Iguania</taxon>
        <taxon>Acrodonta</taxon>
        <taxon>Agamidae</taxon>
        <taxon>Amphibolurinae</taxon>
        <taxon>Pogona</taxon>
    </lineage>
</organism>
<dbReference type="RefSeq" id="XP_072845565.1">
    <property type="nucleotide sequence ID" value="XM_072989464.1"/>
</dbReference>
<reference evidence="2" key="1">
    <citation type="submission" date="2025-05" db="UniProtKB">
        <authorList>
            <consortium name="RefSeq"/>
        </authorList>
    </citation>
    <scope>NUCLEOTIDE SEQUENCE [LARGE SCALE GENOMIC DNA]</scope>
</reference>
<evidence type="ECO:0000313" key="2">
    <source>
        <dbReference type="Proteomes" id="UP001652642"/>
    </source>
</evidence>
<dbReference type="Proteomes" id="UP001652642">
    <property type="component" value="Chromosome 2"/>
</dbReference>
<feature type="region of interest" description="Disordered" evidence="1">
    <location>
        <begin position="77"/>
        <end position="99"/>
    </location>
</feature>
<proteinExistence type="predicted"/>
<protein>
    <submittedName>
        <fullName evidence="3">Protein SSUH2 homolog isoform X1</fullName>
    </submittedName>
</protein>